<evidence type="ECO:0000259" key="9">
    <source>
        <dbReference type="Pfam" id="PF00258"/>
    </source>
</evidence>
<dbReference type="InterPro" id="IPR001128">
    <property type="entry name" value="Cyt_P450"/>
</dbReference>
<evidence type="ECO:0000256" key="5">
    <source>
        <dbReference type="ARBA" id="ARBA00022827"/>
    </source>
</evidence>
<keyword evidence="5" id="KW-0274">FAD</keyword>
<keyword evidence="6" id="KW-0521">NADP</keyword>
<evidence type="ECO:0000256" key="2">
    <source>
        <dbReference type="ARBA" id="ARBA00001971"/>
    </source>
</evidence>
<keyword evidence="12" id="KW-1185">Reference proteome</keyword>
<dbReference type="GO" id="GO:0005506">
    <property type="term" value="F:iron ion binding"/>
    <property type="evidence" value="ECO:0007669"/>
    <property type="project" value="InterPro"/>
</dbReference>
<dbReference type="Gene3D" id="1.20.990.10">
    <property type="entry name" value="NADPH-cytochrome p450 Reductase, Chain A, domain 3"/>
    <property type="match status" value="1"/>
</dbReference>
<dbReference type="Pfam" id="PF00667">
    <property type="entry name" value="FAD_binding_1"/>
    <property type="match status" value="1"/>
</dbReference>
<keyword evidence="7" id="KW-0560">Oxidoreductase</keyword>
<dbReference type="InterPro" id="IPR008254">
    <property type="entry name" value="Flavodoxin/NO_synth"/>
</dbReference>
<evidence type="ECO:0000256" key="8">
    <source>
        <dbReference type="PIRSR" id="PIRSR602401-1"/>
    </source>
</evidence>
<evidence type="ECO:0000256" key="7">
    <source>
        <dbReference type="ARBA" id="ARBA00023002"/>
    </source>
</evidence>
<dbReference type="Gene3D" id="3.40.50.360">
    <property type="match status" value="1"/>
</dbReference>
<proteinExistence type="predicted"/>
<dbReference type="PANTHER" id="PTHR19384">
    <property type="entry name" value="NITRIC OXIDE SYNTHASE-RELATED"/>
    <property type="match status" value="1"/>
</dbReference>
<dbReference type="SUPFAM" id="SSF52343">
    <property type="entry name" value="Ferredoxin reductase-like, C-terminal NADP-linked domain"/>
    <property type="match status" value="1"/>
</dbReference>
<comment type="cofactor">
    <cofactor evidence="1">
        <name>FMN</name>
        <dbReference type="ChEBI" id="CHEBI:58210"/>
    </cofactor>
</comment>
<dbReference type="OrthoDB" id="3773072at2759"/>
<sequence length="897" mass="100181">MSTKNSETSDVLIPGPPGRRFIGNLWDIDFQNTMDSLRKLTDVHGPIWKFHLGNEERIVVGSQALLNEVCDETRFVKVIAATLNQARNGVQDGLGTAHGPKERNWGIAHRILAPHFRPIAIQDMFGGMQDTARQLVLKDFTRLTLNVIALCTIDFCFNSFYREDMHLLVDALEDFLKTNADCAKQSAIGNIKRLRETAHKVINRKKHSQEKKDLLQGVNPLTKKQMTADSIVDNIITFLFASHETTSGLLSFTFYYLLSNPATYARAQQEVDDIIGRDDITHSHLARLPYLAAVLRKLLRLSPTVKAKAPIIALIASVHRDTLVYRNDADDFQPDRMLDSDFDERNRHMQGCIGRIFAWQQALLVTAVLLDTFNLTISDPSYRLRTKQTTITMKPEGFRMRARLRPDVALLLLGQPLSSTTIADTKAVTSEYYGSNRTCEQLACQLASRAGKHGFAVGNIGTLNSARGNLSRKNPVVIIAASYNGQPAINAAEFVAWVQTLDCNELTGVAFAVFGCGHHDWAKTFLKVPKYLDGEEGTFWPAVQKRFGDKDVLKFHNLEVDLQVQMLSCNEFSVKKHLELSLPQGMPYRTGDYLVILPQNARHEDSILTISSATSTVLPLHAPIRAAEVLRAYVELEQTASKRNILDMSKVTDDETAAAELSRLAGEAYHEEVDVKRLSLLDLLERFPAVKISPGAFLSMQPPMSTRQYSILSSPLWKASCATVTYCATGRSSTYGHLQPSQVASAYLSSLAASDEVFVCVAECADEFRMPEAAENVPLVLRKYFIQERAAQLATGRTLAEVLLFYGCRSRVDDLYFDSFQRWQDLGAVAIHRAYSSVPDQSQGCRYVQDRIYHNRAAVMKLLVIGARIIVCVPGCAVAEVRETLTNISREIKDVRT</sequence>
<dbReference type="InterPro" id="IPR029039">
    <property type="entry name" value="Flavoprotein-like_sf"/>
</dbReference>
<evidence type="ECO:0000313" key="11">
    <source>
        <dbReference type="EMBL" id="KAF2787026.1"/>
    </source>
</evidence>
<dbReference type="GO" id="GO:0010181">
    <property type="term" value="F:FMN binding"/>
    <property type="evidence" value="ECO:0007669"/>
    <property type="project" value="InterPro"/>
</dbReference>
<dbReference type="Gene3D" id="2.40.30.10">
    <property type="entry name" value="Translation factors"/>
    <property type="match status" value="1"/>
</dbReference>
<dbReference type="SUPFAM" id="SSF48264">
    <property type="entry name" value="Cytochrome P450"/>
    <property type="match status" value="1"/>
</dbReference>
<evidence type="ECO:0000256" key="6">
    <source>
        <dbReference type="ARBA" id="ARBA00022857"/>
    </source>
</evidence>
<dbReference type="InterPro" id="IPR039261">
    <property type="entry name" value="FNR_nucleotide-bd"/>
</dbReference>
<dbReference type="GO" id="GO:0004497">
    <property type="term" value="F:monooxygenase activity"/>
    <property type="evidence" value="ECO:0007669"/>
    <property type="project" value="InterPro"/>
</dbReference>
<dbReference type="GO" id="GO:0005829">
    <property type="term" value="C:cytosol"/>
    <property type="evidence" value="ECO:0007669"/>
    <property type="project" value="TreeGrafter"/>
</dbReference>
<dbReference type="EMBL" id="MU002371">
    <property type="protein sequence ID" value="KAF2787026.1"/>
    <property type="molecule type" value="Genomic_DNA"/>
</dbReference>
<evidence type="ECO:0000256" key="3">
    <source>
        <dbReference type="ARBA" id="ARBA00001974"/>
    </source>
</evidence>
<dbReference type="GO" id="GO:0050660">
    <property type="term" value="F:flavin adenine dinucleotide binding"/>
    <property type="evidence" value="ECO:0007669"/>
    <property type="project" value="TreeGrafter"/>
</dbReference>
<dbReference type="PRINTS" id="PR00463">
    <property type="entry name" value="EP450I"/>
</dbReference>
<feature type="binding site" description="axial binding residue" evidence="8">
    <location>
        <position position="352"/>
    </location>
    <ligand>
        <name>heme</name>
        <dbReference type="ChEBI" id="CHEBI:30413"/>
    </ligand>
    <ligandPart>
        <name>Fe</name>
        <dbReference type="ChEBI" id="CHEBI:18248"/>
    </ligandPart>
</feature>
<dbReference type="SUPFAM" id="SSF52218">
    <property type="entry name" value="Flavoproteins"/>
    <property type="match status" value="1"/>
</dbReference>
<keyword evidence="4" id="KW-0285">Flavoprotein</keyword>
<accession>A0A6A6WSD5</accession>
<keyword evidence="8" id="KW-0408">Iron</keyword>
<reference evidence="11" key="1">
    <citation type="journal article" date="2020" name="Stud. Mycol.">
        <title>101 Dothideomycetes genomes: a test case for predicting lifestyles and emergence of pathogens.</title>
        <authorList>
            <person name="Haridas S."/>
            <person name="Albert R."/>
            <person name="Binder M."/>
            <person name="Bloem J."/>
            <person name="Labutti K."/>
            <person name="Salamov A."/>
            <person name="Andreopoulos B."/>
            <person name="Baker S."/>
            <person name="Barry K."/>
            <person name="Bills G."/>
            <person name="Bluhm B."/>
            <person name="Cannon C."/>
            <person name="Castanera R."/>
            <person name="Culley D."/>
            <person name="Daum C."/>
            <person name="Ezra D."/>
            <person name="Gonzalez J."/>
            <person name="Henrissat B."/>
            <person name="Kuo A."/>
            <person name="Liang C."/>
            <person name="Lipzen A."/>
            <person name="Lutzoni F."/>
            <person name="Magnuson J."/>
            <person name="Mondo S."/>
            <person name="Nolan M."/>
            <person name="Ohm R."/>
            <person name="Pangilinan J."/>
            <person name="Park H.-J."/>
            <person name="Ramirez L."/>
            <person name="Alfaro M."/>
            <person name="Sun H."/>
            <person name="Tritt A."/>
            <person name="Yoshinaga Y."/>
            <person name="Zwiers L.-H."/>
            <person name="Turgeon B."/>
            <person name="Goodwin S."/>
            <person name="Spatafora J."/>
            <person name="Crous P."/>
            <person name="Grigoriev I."/>
        </authorList>
    </citation>
    <scope>NUCLEOTIDE SEQUENCE</scope>
    <source>
        <strain evidence="11">CBS 109.77</strain>
    </source>
</reference>
<comment type="cofactor">
    <cofactor evidence="3">
        <name>FAD</name>
        <dbReference type="ChEBI" id="CHEBI:57692"/>
    </cofactor>
</comment>
<dbReference type="Pfam" id="PF00067">
    <property type="entry name" value="p450"/>
    <property type="match status" value="1"/>
</dbReference>
<evidence type="ECO:0000256" key="1">
    <source>
        <dbReference type="ARBA" id="ARBA00001917"/>
    </source>
</evidence>
<gene>
    <name evidence="11" type="ORF">K505DRAFT_354090</name>
</gene>
<dbReference type="InterPro" id="IPR003097">
    <property type="entry name" value="CysJ-like_FAD-binding"/>
</dbReference>
<dbReference type="GO" id="GO:0003958">
    <property type="term" value="F:NADPH-hemoprotein reductase activity"/>
    <property type="evidence" value="ECO:0007669"/>
    <property type="project" value="TreeGrafter"/>
</dbReference>
<dbReference type="AlphaFoldDB" id="A0A6A6WSD5"/>
<feature type="domain" description="Flavodoxin-like" evidence="9">
    <location>
        <begin position="438"/>
        <end position="534"/>
    </location>
</feature>
<evidence type="ECO:0000313" key="12">
    <source>
        <dbReference type="Proteomes" id="UP000799757"/>
    </source>
</evidence>
<dbReference type="Gene3D" id="1.10.630.10">
    <property type="entry name" value="Cytochrome P450"/>
    <property type="match status" value="1"/>
</dbReference>
<dbReference type="Pfam" id="PF00258">
    <property type="entry name" value="Flavodoxin_1"/>
    <property type="match status" value="1"/>
</dbReference>
<dbReference type="InterPro" id="IPR002401">
    <property type="entry name" value="Cyt_P450_E_grp-I"/>
</dbReference>
<keyword evidence="8" id="KW-0479">Metal-binding</keyword>
<dbReference type="Gene3D" id="3.40.50.80">
    <property type="entry name" value="Nucleotide-binding domain of ferredoxin-NADP reductase (FNR) module"/>
    <property type="match status" value="1"/>
</dbReference>
<protein>
    <submittedName>
        <fullName evidence="11">Cytochrome P450</fullName>
    </submittedName>
</protein>
<evidence type="ECO:0000259" key="10">
    <source>
        <dbReference type="Pfam" id="PF00667"/>
    </source>
</evidence>
<keyword evidence="8" id="KW-0349">Heme</keyword>
<feature type="domain" description="Sulfite reductase [NADPH] flavoprotein alpha-component-like FAD-binding" evidence="10">
    <location>
        <begin position="577"/>
        <end position="718"/>
    </location>
</feature>
<organism evidence="11 12">
    <name type="scientific">Melanomma pulvis-pyrius CBS 109.77</name>
    <dbReference type="NCBI Taxonomy" id="1314802"/>
    <lineage>
        <taxon>Eukaryota</taxon>
        <taxon>Fungi</taxon>
        <taxon>Dikarya</taxon>
        <taxon>Ascomycota</taxon>
        <taxon>Pezizomycotina</taxon>
        <taxon>Dothideomycetes</taxon>
        <taxon>Pleosporomycetidae</taxon>
        <taxon>Pleosporales</taxon>
        <taxon>Melanommataceae</taxon>
        <taxon>Melanomma</taxon>
    </lineage>
</organism>
<dbReference type="SUPFAM" id="SSF63380">
    <property type="entry name" value="Riboflavin synthase domain-like"/>
    <property type="match status" value="1"/>
</dbReference>
<dbReference type="GO" id="GO:0016705">
    <property type="term" value="F:oxidoreductase activity, acting on paired donors, with incorporation or reduction of molecular oxygen"/>
    <property type="evidence" value="ECO:0007669"/>
    <property type="project" value="InterPro"/>
</dbReference>
<dbReference type="InterPro" id="IPR017938">
    <property type="entry name" value="Riboflavin_synthase-like_b-brl"/>
</dbReference>
<dbReference type="Proteomes" id="UP000799757">
    <property type="component" value="Unassembled WGS sequence"/>
</dbReference>
<dbReference type="InterPro" id="IPR023173">
    <property type="entry name" value="NADPH_Cyt_P450_Rdtase_alpha"/>
</dbReference>
<dbReference type="InterPro" id="IPR036396">
    <property type="entry name" value="Cyt_P450_sf"/>
</dbReference>
<name>A0A6A6WSD5_9PLEO</name>
<comment type="cofactor">
    <cofactor evidence="2 8">
        <name>heme</name>
        <dbReference type="ChEBI" id="CHEBI:30413"/>
    </cofactor>
</comment>
<dbReference type="GO" id="GO:0020037">
    <property type="term" value="F:heme binding"/>
    <property type="evidence" value="ECO:0007669"/>
    <property type="project" value="InterPro"/>
</dbReference>
<evidence type="ECO:0000256" key="4">
    <source>
        <dbReference type="ARBA" id="ARBA00022630"/>
    </source>
</evidence>
<dbReference type="PANTHER" id="PTHR19384:SF127">
    <property type="entry name" value="BIFUNCTIONAL CYTOCHROME P450_NADPH--P450 REDUCTASE"/>
    <property type="match status" value="1"/>
</dbReference>